<feature type="non-terminal residue" evidence="2">
    <location>
        <position position="1"/>
    </location>
</feature>
<accession>A0A151QML2</accession>
<name>A0A151QML2_CAJCA</name>
<dbReference type="Gramene" id="C.cajan_46009.t">
    <property type="protein sequence ID" value="C.cajan_46009.t.cds1"/>
    <property type="gene ID" value="C.cajan_46009"/>
</dbReference>
<dbReference type="EMBL" id="KQ485892">
    <property type="protein sequence ID" value="KYP31541.1"/>
    <property type="molecule type" value="Genomic_DNA"/>
</dbReference>
<sequence length="96" mass="11114">WNLSNDGHFSLKSAYKVIGSFQNPTPQQVFKVLWRWKGPEFIRILLWRIAHNNLLTNDLKVKLGLSNLSSCSICVTGTENTLHILRDWSFAKSIWN</sequence>
<dbReference type="Pfam" id="PF13966">
    <property type="entry name" value="zf-RVT"/>
    <property type="match status" value="1"/>
</dbReference>
<dbReference type="InterPro" id="IPR026960">
    <property type="entry name" value="RVT-Znf"/>
</dbReference>
<reference evidence="2" key="1">
    <citation type="journal article" date="2012" name="Nat. Biotechnol.">
        <title>Draft genome sequence of pigeonpea (Cajanus cajan), an orphan legume crop of resource-poor farmers.</title>
        <authorList>
            <person name="Varshney R.K."/>
            <person name="Chen W."/>
            <person name="Li Y."/>
            <person name="Bharti A.K."/>
            <person name="Saxena R.K."/>
            <person name="Schlueter J.A."/>
            <person name="Donoghue M.T."/>
            <person name="Azam S."/>
            <person name="Fan G."/>
            <person name="Whaley A.M."/>
            <person name="Farmer A.D."/>
            <person name="Sheridan J."/>
            <person name="Iwata A."/>
            <person name="Tuteja R."/>
            <person name="Penmetsa R.V."/>
            <person name="Wu W."/>
            <person name="Upadhyaya H.D."/>
            <person name="Yang S.P."/>
            <person name="Shah T."/>
            <person name="Saxena K.B."/>
            <person name="Michael T."/>
            <person name="McCombie W.R."/>
            <person name="Yang B."/>
            <person name="Zhang G."/>
            <person name="Yang H."/>
            <person name="Wang J."/>
            <person name="Spillane C."/>
            <person name="Cook D.R."/>
            <person name="May G.D."/>
            <person name="Xu X."/>
            <person name="Jackson S.A."/>
        </authorList>
    </citation>
    <scope>NUCLEOTIDE SEQUENCE [LARGE SCALE GENOMIC DNA]</scope>
</reference>
<organism evidence="2 3">
    <name type="scientific">Cajanus cajan</name>
    <name type="common">Pigeon pea</name>
    <name type="synonym">Cajanus indicus</name>
    <dbReference type="NCBI Taxonomy" id="3821"/>
    <lineage>
        <taxon>Eukaryota</taxon>
        <taxon>Viridiplantae</taxon>
        <taxon>Streptophyta</taxon>
        <taxon>Embryophyta</taxon>
        <taxon>Tracheophyta</taxon>
        <taxon>Spermatophyta</taxon>
        <taxon>Magnoliopsida</taxon>
        <taxon>eudicotyledons</taxon>
        <taxon>Gunneridae</taxon>
        <taxon>Pentapetalae</taxon>
        <taxon>rosids</taxon>
        <taxon>fabids</taxon>
        <taxon>Fabales</taxon>
        <taxon>Fabaceae</taxon>
        <taxon>Papilionoideae</taxon>
        <taxon>50 kb inversion clade</taxon>
        <taxon>NPAAA clade</taxon>
        <taxon>indigoferoid/millettioid clade</taxon>
        <taxon>Phaseoleae</taxon>
        <taxon>Cajanus</taxon>
    </lineage>
</organism>
<proteinExistence type="predicted"/>
<gene>
    <name evidence="2" type="ORF">KK1_048065</name>
</gene>
<protein>
    <submittedName>
        <fullName evidence="2">Ribonuclease H protein At1g65750 family</fullName>
    </submittedName>
</protein>
<evidence type="ECO:0000313" key="2">
    <source>
        <dbReference type="EMBL" id="KYP31541.1"/>
    </source>
</evidence>
<evidence type="ECO:0000259" key="1">
    <source>
        <dbReference type="Pfam" id="PF13966"/>
    </source>
</evidence>
<evidence type="ECO:0000313" key="3">
    <source>
        <dbReference type="Proteomes" id="UP000075243"/>
    </source>
</evidence>
<keyword evidence="3" id="KW-1185">Reference proteome</keyword>
<dbReference type="Proteomes" id="UP000075243">
    <property type="component" value="Unassembled WGS sequence"/>
</dbReference>
<feature type="domain" description="Reverse transcriptase zinc-binding" evidence="1">
    <location>
        <begin position="9"/>
        <end position="95"/>
    </location>
</feature>
<dbReference type="AlphaFoldDB" id="A0A151QML2"/>